<organism evidence="1">
    <name type="scientific">Rhizophagus irregularis (strain DAOM 181602 / DAOM 197198 / MUCL 43194)</name>
    <name type="common">Arbuscular mycorrhizal fungus</name>
    <name type="synonym">Glomus intraradices</name>
    <dbReference type="NCBI Taxonomy" id="747089"/>
    <lineage>
        <taxon>Eukaryota</taxon>
        <taxon>Fungi</taxon>
        <taxon>Fungi incertae sedis</taxon>
        <taxon>Mucoromycota</taxon>
        <taxon>Glomeromycotina</taxon>
        <taxon>Glomeromycetes</taxon>
        <taxon>Glomerales</taxon>
        <taxon>Glomeraceae</taxon>
        <taxon>Rhizophagus</taxon>
    </lineage>
</organism>
<dbReference type="HOGENOM" id="CLU_2172413_0_0_1"/>
<name>U9SL33_RHIID</name>
<sequence length="110" mass="13109">MDHPDEFRISPFNQFKHAVNVQSSSLTNLMSIGSSFYDHWLPRCLAKRQESAFHFTTEITDKTFYRDERKWENEKGRGQIYLRQNFTIKVCVMLFIQALSLILFHSIFNN</sequence>
<protein>
    <submittedName>
        <fullName evidence="1">Uncharacterized protein</fullName>
    </submittedName>
</protein>
<proteinExistence type="predicted"/>
<dbReference type="AlphaFoldDB" id="U9SL33"/>
<reference evidence="1" key="1">
    <citation type="submission" date="2013-07" db="EMBL/GenBank/DDBJ databases">
        <title>The genome of an arbuscular mycorrhizal fungus provides insights into the evolution of the oldest plant symbiosis.</title>
        <authorList>
            <consortium name="DOE Joint Genome Institute"/>
            <person name="Tisserant E."/>
            <person name="Malbreil M."/>
            <person name="Kuo A."/>
            <person name="Kohler A."/>
            <person name="Symeonidi A."/>
            <person name="Balestrini R."/>
            <person name="Charron P."/>
            <person name="Duensing N."/>
            <person name="Frei-dit-Frey N."/>
            <person name="Gianinazzi-Pearson V."/>
            <person name="Gilbert B."/>
            <person name="Handa Y."/>
            <person name="Hijri M."/>
            <person name="Kaul R."/>
            <person name="Kawaguchi M."/>
            <person name="Krajinski F."/>
            <person name="Lammers P."/>
            <person name="Lapierre D."/>
            <person name="Masclaux F.G."/>
            <person name="Murat C."/>
            <person name="Morin E."/>
            <person name="Ndikumana S."/>
            <person name="Pagni M."/>
            <person name="Petitpierre D."/>
            <person name="Requena N."/>
            <person name="Rosikiewicz P."/>
            <person name="Riley R."/>
            <person name="Saito K."/>
            <person name="San Clemente H."/>
            <person name="Shapiro H."/>
            <person name="van Tuinen D."/>
            <person name="Becard G."/>
            <person name="Bonfante P."/>
            <person name="Paszkowski U."/>
            <person name="Shachar-Hill Y."/>
            <person name="Young J.P."/>
            <person name="Sanders I.R."/>
            <person name="Henrissat B."/>
            <person name="Rensing S.A."/>
            <person name="Grigoriev I.V."/>
            <person name="Corradi N."/>
            <person name="Roux C."/>
            <person name="Martin F."/>
        </authorList>
    </citation>
    <scope>NUCLEOTIDE SEQUENCE</scope>
    <source>
        <strain evidence="1">DAOM 197198</strain>
    </source>
</reference>
<evidence type="ECO:0000313" key="1">
    <source>
        <dbReference type="EMBL" id="ERZ96633.1"/>
    </source>
</evidence>
<gene>
    <name evidence="1" type="ORF">GLOINDRAFT_12409</name>
</gene>
<dbReference type="EMBL" id="KI300275">
    <property type="protein sequence ID" value="ERZ96633.1"/>
    <property type="molecule type" value="Genomic_DNA"/>
</dbReference>
<accession>U9SL33</accession>